<dbReference type="InterPro" id="IPR005546">
    <property type="entry name" value="Autotransporte_beta"/>
</dbReference>
<feature type="chain" id="PRO_5033271243" evidence="1">
    <location>
        <begin position="22"/>
        <end position="1049"/>
    </location>
</feature>
<dbReference type="SUPFAM" id="SSF103515">
    <property type="entry name" value="Autotransporter"/>
    <property type="match status" value="1"/>
</dbReference>
<dbReference type="SMART" id="SM00869">
    <property type="entry name" value="Autotransporter"/>
    <property type="match status" value="1"/>
</dbReference>
<feature type="domain" description="Autotransporter" evidence="2">
    <location>
        <begin position="761"/>
        <end position="1049"/>
    </location>
</feature>
<evidence type="ECO:0000259" key="2">
    <source>
        <dbReference type="PROSITE" id="PS51208"/>
    </source>
</evidence>
<dbReference type="AlphaFoldDB" id="A0A1G7F6S4"/>
<dbReference type="EMBL" id="WSUT01000005">
    <property type="protein sequence ID" value="MWC45296.1"/>
    <property type="molecule type" value="Genomic_DNA"/>
</dbReference>
<evidence type="ECO:0000313" key="6">
    <source>
        <dbReference type="Proteomes" id="UP000436801"/>
    </source>
</evidence>
<dbReference type="OrthoDB" id="7613961at2"/>
<sequence>MRTCLMASTAMLAVSAVPATAQTSIATKQTAPLRTANVKGGAADAITITDKGSVEIATGTAVTQDSRNAVVNQGTIAIRDADGATGIAATAGGGGITNSGKITLDETYKPADDDKDGDLDGPFAKGSDRVAIRVTGAYAGDITHAQAGVITVQGNDSAGIRLDSPLTGNLVHNGTTTVTGDRAVGVRTGAVTGNVRLAGAIGATGLNASAARIEGPVSGRLEVQGTLTATGYRSTTLPASVDKLDADDLLQGGPALLVADNVAGGIIFAVPPRDASPSDRDEDKDGIDDAQEGTALVTSFGAAPAVLVGAADRTVAVGALAGRSDGFGMVVDGTIQAGGVYKGITAQALVIGGQGGTVTIAGGLGVAGRVAAVANGASATAIRIGAGASVPQVNVTGTVAANGGDTAQSIATALRIDTGATVPLIRNGGTIQVTAGGADATAIAIQDASGTVRTIENSGVIAATGGLATAGRSVAIDVSAATGDVTIRQSGVAGAAINGDIRFGGGNDTLDIQTGTVAGTLRFGAGNDTMILAGTSRFAGTADFGGGVDVLRIGDTAGFRGALANAAGLAVNLGGGTLALTAPARIASLSMGAKATLGVTLDGSTRTTPALDVIGGATIEKGATLAVGITSLTGVEGRHVALRAGTLAGVEGLTLSTTSIPFLFKGTLAATANQVSVDIARKTTTELGLRRQTAQLYDAAYAALATDAELGNVVLGIADGAVFRRTVDQMLPDQADGTFEMVTMGSRAIARVIADPTGLLRQEGDWGYWIAPAAWQLKTGSVASGGYDVSGWGAAGGVERATGIGHFGVALAYLDGRQTMKANANRVNSGQYEAAGYWRGNWGSFAANARISAARVNFDGERRFLGTAGATQVNRLARSDWNGDLFSASGAMSYEMGGERFFVRPVAAIDYYRLSEKAHADQGGGKGFALRIDTRTSDELAGTASLAAGIDFLGNSRNWMGQVVNQSWFRVEVEGGRREILAGELGATTGQFEGGQRFTLDPTQRTSGWIGRVRAIGGSYGFRLAGEFNAEERQDDLALSVRGSLLVRF</sequence>
<evidence type="ECO:0000313" key="3">
    <source>
        <dbReference type="EMBL" id="MWC45296.1"/>
    </source>
</evidence>
<dbReference type="InterPro" id="IPR036709">
    <property type="entry name" value="Autotransporte_beta_dom_sf"/>
</dbReference>
<dbReference type="PROSITE" id="PS51208">
    <property type="entry name" value="AUTOTRANSPORTER"/>
    <property type="match status" value="1"/>
</dbReference>
<keyword evidence="5" id="KW-1185">Reference proteome</keyword>
<dbReference type="Gene3D" id="2.40.128.130">
    <property type="entry name" value="Autotransporter beta-domain"/>
    <property type="match status" value="1"/>
</dbReference>
<evidence type="ECO:0000313" key="5">
    <source>
        <dbReference type="Proteomes" id="UP000323502"/>
    </source>
</evidence>
<dbReference type="Proteomes" id="UP000436801">
    <property type="component" value="Unassembled WGS sequence"/>
</dbReference>
<gene>
    <name evidence="3" type="ORF">GQR91_16900</name>
    <name evidence="4" type="ORF">SAMN05216557_101260</name>
</gene>
<organism evidence="4 5">
    <name type="scientific">Sphingomonas carotinifaciens</name>
    <dbReference type="NCBI Taxonomy" id="1166323"/>
    <lineage>
        <taxon>Bacteria</taxon>
        <taxon>Pseudomonadati</taxon>
        <taxon>Pseudomonadota</taxon>
        <taxon>Alphaproteobacteria</taxon>
        <taxon>Sphingomonadales</taxon>
        <taxon>Sphingomonadaceae</taxon>
        <taxon>Sphingomonas</taxon>
    </lineage>
</organism>
<evidence type="ECO:0000313" key="4">
    <source>
        <dbReference type="EMBL" id="SDE71561.1"/>
    </source>
</evidence>
<accession>A0A1G7F6S4</accession>
<name>A0A1G7F6S4_9SPHN</name>
<dbReference type="RefSeq" id="WP_149680876.1">
    <property type="nucleotide sequence ID" value="NZ_FNBI01000001.1"/>
</dbReference>
<evidence type="ECO:0000256" key="1">
    <source>
        <dbReference type="SAM" id="SignalP"/>
    </source>
</evidence>
<feature type="signal peptide" evidence="1">
    <location>
        <begin position="1"/>
        <end position="21"/>
    </location>
</feature>
<reference evidence="3 6" key="2">
    <citation type="submission" date="2019-12" db="EMBL/GenBank/DDBJ databases">
        <authorList>
            <person name="Zheng J."/>
        </authorList>
    </citation>
    <scope>NUCLEOTIDE SEQUENCE [LARGE SCALE GENOMIC DNA]</scope>
    <source>
        <strain evidence="3 6">DSM 27347</strain>
    </source>
</reference>
<proteinExistence type="predicted"/>
<dbReference type="EMBL" id="FNBI01000001">
    <property type="protein sequence ID" value="SDE71561.1"/>
    <property type="molecule type" value="Genomic_DNA"/>
</dbReference>
<keyword evidence="1" id="KW-0732">Signal</keyword>
<dbReference type="Proteomes" id="UP000323502">
    <property type="component" value="Unassembled WGS sequence"/>
</dbReference>
<reference evidence="4 5" key="1">
    <citation type="submission" date="2016-10" db="EMBL/GenBank/DDBJ databases">
        <authorList>
            <person name="Varghese N."/>
            <person name="Submissions S."/>
        </authorList>
    </citation>
    <scope>NUCLEOTIDE SEQUENCE [LARGE SCALE GENOMIC DNA]</scope>
    <source>
        <strain evidence="4 5">S7-754</strain>
    </source>
</reference>
<protein>
    <submittedName>
        <fullName evidence="3">Autotransporter domain-containing protein</fullName>
    </submittedName>
</protein>